<name>A0ACC3N780_9PEZI</name>
<accession>A0ACC3N780</accession>
<gene>
    <name evidence="1" type="ORF">LTR37_009661</name>
</gene>
<proteinExistence type="predicted"/>
<sequence length="226" mass="25681">MAGDETSKPREKRKYEFSEHLQVVVGSEKKHFIVHKDVITCRSPFFAAASAERWNNSGDVKPIELPDEDPKIFSTYLQWLYHAEVVVEDKPNNEFSELIKAYIMADKFGDLTCANAIADEIIRSGIIHNCIPTVSDIHTAFEDTPDGSPLRKLLVDFWMFEADDEAFSTRSEFLPYTFLATFFRRHNEVQKGRLSQTVMQVYGASVSQQGKCAYHRHDASHPACGA</sequence>
<dbReference type="Proteomes" id="UP001281147">
    <property type="component" value="Unassembled WGS sequence"/>
</dbReference>
<dbReference type="EMBL" id="JAUTXU010000076">
    <property type="protein sequence ID" value="KAK3711482.1"/>
    <property type="molecule type" value="Genomic_DNA"/>
</dbReference>
<evidence type="ECO:0000313" key="1">
    <source>
        <dbReference type="EMBL" id="KAK3711482.1"/>
    </source>
</evidence>
<reference evidence="1" key="1">
    <citation type="submission" date="2023-07" db="EMBL/GenBank/DDBJ databases">
        <title>Black Yeasts Isolated from many extreme environments.</title>
        <authorList>
            <person name="Coleine C."/>
            <person name="Stajich J.E."/>
            <person name="Selbmann L."/>
        </authorList>
    </citation>
    <scope>NUCLEOTIDE SEQUENCE</scope>
    <source>
        <strain evidence="1">CCFEE 5714</strain>
    </source>
</reference>
<comment type="caution">
    <text evidence="1">The sequence shown here is derived from an EMBL/GenBank/DDBJ whole genome shotgun (WGS) entry which is preliminary data.</text>
</comment>
<protein>
    <submittedName>
        <fullName evidence="1">Uncharacterized protein</fullName>
    </submittedName>
</protein>
<keyword evidence="2" id="KW-1185">Reference proteome</keyword>
<organism evidence="1 2">
    <name type="scientific">Vermiconidia calcicola</name>
    <dbReference type="NCBI Taxonomy" id="1690605"/>
    <lineage>
        <taxon>Eukaryota</taxon>
        <taxon>Fungi</taxon>
        <taxon>Dikarya</taxon>
        <taxon>Ascomycota</taxon>
        <taxon>Pezizomycotina</taxon>
        <taxon>Dothideomycetes</taxon>
        <taxon>Dothideomycetidae</taxon>
        <taxon>Mycosphaerellales</taxon>
        <taxon>Extremaceae</taxon>
        <taxon>Vermiconidia</taxon>
    </lineage>
</organism>
<evidence type="ECO:0000313" key="2">
    <source>
        <dbReference type="Proteomes" id="UP001281147"/>
    </source>
</evidence>